<feature type="repeat" description="PPR" evidence="2">
    <location>
        <begin position="244"/>
        <end position="274"/>
    </location>
</feature>
<evidence type="ECO:0000256" key="1">
    <source>
        <dbReference type="ARBA" id="ARBA00022737"/>
    </source>
</evidence>
<dbReference type="GO" id="GO:0003723">
    <property type="term" value="F:RNA binding"/>
    <property type="evidence" value="ECO:0007669"/>
    <property type="project" value="InterPro"/>
</dbReference>
<keyword evidence="1" id="KW-0677">Repeat</keyword>
<gene>
    <name evidence="3" type="ORF">DVH24_008885</name>
</gene>
<proteinExistence type="predicted"/>
<dbReference type="AlphaFoldDB" id="A0A498JT97"/>
<dbReference type="FunFam" id="1.25.40.10:FF:000427">
    <property type="entry name" value="Pentatricopeptide repeat-containing protein chloroplastic"/>
    <property type="match status" value="1"/>
</dbReference>
<protein>
    <submittedName>
        <fullName evidence="3">Uncharacterized protein</fullName>
    </submittedName>
</protein>
<feature type="repeat" description="PPR" evidence="2">
    <location>
        <begin position="275"/>
        <end position="309"/>
    </location>
</feature>
<comment type="caution">
    <text evidence="3">The sequence shown here is derived from an EMBL/GenBank/DDBJ whole genome shotgun (WGS) entry which is preliminary data.</text>
</comment>
<dbReference type="PANTHER" id="PTHR47926:SF391">
    <property type="entry name" value="TETRATRICOPEPTIDE-LIKE HELICAL DOMAIN SUPERFAMILY"/>
    <property type="match status" value="1"/>
</dbReference>
<name>A0A498JT97_MALDO</name>
<reference evidence="3 4" key="1">
    <citation type="submission" date="2018-10" db="EMBL/GenBank/DDBJ databases">
        <title>A high-quality apple genome assembly.</title>
        <authorList>
            <person name="Hu J."/>
        </authorList>
    </citation>
    <scope>NUCLEOTIDE SEQUENCE [LARGE SCALE GENOMIC DNA]</scope>
    <source>
        <strain evidence="4">cv. HFTH1</strain>
        <tissue evidence="3">Young leaf</tissue>
    </source>
</reference>
<dbReference type="PANTHER" id="PTHR47926">
    <property type="entry name" value="PENTATRICOPEPTIDE REPEAT-CONTAINING PROTEIN"/>
    <property type="match status" value="1"/>
</dbReference>
<evidence type="ECO:0000313" key="3">
    <source>
        <dbReference type="EMBL" id="RXH96381.1"/>
    </source>
</evidence>
<feature type="repeat" description="PPR" evidence="2">
    <location>
        <begin position="174"/>
        <end position="208"/>
    </location>
</feature>
<dbReference type="GO" id="GO:0009451">
    <property type="term" value="P:RNA modification"/>
    <property type="evidence" value="ECO:0007669"/>
    <property type="project" value="InterPro"/>
</dbReference>
<accession>A0A498JT97</accession>
<dbReference type="Pfam" id="PF13041">
    <property type="entry name" value="PPR_2"/>
    <property type="match status" value="3"/>
</dbReference>
<dbReference type="NCBIfam" id="TIGR00756">
    <property type="entry name" value="PPR"/>
    <property type="match status" value="3"/>
</dbReference>
<keyword evidence="4" id="KW-1185">Reference proteome</keyword>
<sequence>MHDAIFQKVHRVMSLFKQCTTTKHVKQIHGHIIHKGLDQNVFVLGKIVSFCAVSDRGDMDYAVSVFRSVESPDGFLWNTMIRGFGKTRKPERAFEFYKRMQENGKVADNFTLSFLLKVCGQLGSYVLGKQMHCAALKHGLESHVFVRNTLIHMYGMLKDDQTAFNLFDEMPQPDLVAWNTIIDSYVNCGKCKEALDLFLQMVNSGTEPDDATVVLTLSACSTLGALDFGRRVHSFINRLNLSSSVTVTNSLIGMYAKCGAFEEAYETFCKMKGKNIVSWNTMILGLATHGHADDALELFSKMLKEKLGMPDEVTFLGVLCACSHGGMVDEGRRYFDVMSKEYRIQPTMKHYGCMVDMLGRAGYVEEAYRLIKNMPMECNAVTWRTLLGACRLHGDIVLGEKVRGHLLELEPDHSSDYVLLSNMYASSGEWNEVIRVRKSMIDRGVQKPEPAQRKDRLETLEQGCPKELVLVSEKICYRQLRQSSSSELFSGCKQIVGKKSKRASFCRTNAFPDWPLMAVLVEHIEGQRDLITHKSIVHLSDENIKNVYTFYIMFTCWGCLFFGSMKDPYYDSETYRGDGGDGTGFWIYEKQEDIEESARAELWREELIEEIEQKVGSLRELEEAGKKEELVK</sequence>
<dbReference type="Proteomes" id="UP000290289">
    <property type="component" value="Chromosome 6"/>
</dbReference>
<dbReference type="InterPro" id="IPR046960">
    <property type="entry name" value="PPR_At4g14850-like_plant"/>
</dbReference>
<evidence type="ECO:0000256" key="2">
    <source>
        <dbReference type="PROSITE-ProRule" id="PRU00708"/>
    </source>
</evidence>
<feature type="repeat" description="PPR" evidence="2">
    <location>
        <begin position="73"/>
        <end position="107"/>
    </location>
</feature>
<dbReference type="SUPFAM" id="SSF81901">
    <property type="entry name" value="HCP-like"/>
    <property type="match status" value="1"/>
</dbReference>
<dbReference type="Pfam" id="PF01535">
    <property type="entry name" value="PPR"/>
    <property type="match status" value="2"/>
</dbReference>
<dbReference type="InterPro" id="IPR002885">
    <property type="entry name" value="PPR_rpt"/>
</dbReference>
<organism evidence="3 4">
    <name type="scientific">Malus domestica</name>
    <name type="common">Apple</name>
    <name type="synonym">Pyrus malus</name>
    <dbReference type="NCBI Taxonomy" id="3750"/>
    <lineage>
        <taxon>Eukaryota</taxon>
        <taxon>Viridiplantae</taxon>
        <taxon>Streptophyta</taxon>
        <taxon>Embryophyta</taxon>
        <taxon>Tracheophyta</taxon>
        <taxon>Spermatophyta</taxon>
        <taxon>Magnoliopsida</taxon>
        <taxon>eudicotyledons</taxon>
        <taxon>Gunneridae</taxon>
        <taxon>Pentapetalae</taxon>
        <taxon>rosids</taxon>
        <taxon>fabids</taxon>
        <taxon>Rosales</taxon>
        <taxon>Rosaceae</taxon>
        <taxon>Amygdaloideae</taxon>
        <taxon>Maleae</taxon>
        <taxon>Malus</taxon>
    </lineage>
</organism>
<dbReference type="PROSITE" id="PS51375">
    <property type="entry name" value="PPR"/>
    <property type="match status" value="4"/>
</dbReference>
<evidence type="ECO:0000313" key="4">
    <source>
        <dbReference type="Proteomes" id="UP000290289"/>
    </source>
</evidence>
<dbReference type="EMBL" id="RDQH01000332">
    <property type="protein sequence ID" value="RXH96381.1"/>
    <property type="molecule type" value="Genomic_DNA"/>
</dbReference>
<dbReference type="Pfam" id="PF20431">
    <property type="entry name" value="E_motif"/>
    <property type="match status" value="1"/>
</dbReference>
<dbReference type="Gene3D" id="1.25.40.10">
    <property type="entry name" value="Tetratricopeptide repeat domain"/>
    <property type="match status" value="4"/>
</dbReference>
<dbReference type="InterPro" id="IPR046848">
    <property type="entry name" value="E_motif"/>
</dbReference>
<dbReference type="InterPro" id="IPR011990">
    <property type="entry name" value="TPR-like_helical_dom_sf"/>
</dbReference>
<dbReference type="FunFam" id="1.25.40.10:FF:000345">
    <property type="entry name" value="Pentatricopeptide repeat-containing protein"/>
    <property type="match status" value="1"/>
</dbReference>